<dbReference type="CDD" id="cd16917">
    <property type="entry name" value="HATPase_UhpB-NarQ-NarX-like"/>
    <property type="match status" value="1"/>
</dbReference>
<sequence>MSQAAVLEAGTTGSVIAEDVAPDFHTWGLAGCIYRLTEPLRQEGAGVRLETPHHGIEVPATSAALLYRAGQEILTNTFRHSRATEVTVRLEAVYHGIRLTITDNGIGFNPEHQGLASRDHGYGVCLMTMAVHEAGGTITTDSAPGRGTRVSITLPLD</sequence>
<dbReference type="PROSITE" id="PS50109">
    <property type="entry name" value="HIS_KIN"/>
    <property type="match status" value="1"/>
</dbReference>
<evidence type="ECO:0000313" key="8">
    <source>
        <dbReference type="Proteomes" id="UP001524318"/>
    </source>
</evidence>
<keyword evidence="7" id="KW-0067">ATP-binding</keyword>
<proteinExistence type="predicted"/>
<keyword evidence="4" id="KW-0418">Kinase</keyword>
<organism evidence="7 8">
    <name type="scientific">Pseudarthrobacter humi</name>
    <dbReference type="NCBI Taxonomy" id="2952523"/>
    <lineage>
        <taxon>Bacteria</taxon>
        <taxon>Bacillati</taxon>
        <taxon>Actinomycetota</taxon>
        <taxon>Actinomycetes</taxon>
        <taxon>Micrococcales</taxon>
        <taxon>Micrococcaceae</taxon>
        <taxon>Pseudarthrobacter</taxon>
    </lineage>
</organism>
<dbReference type="Gene3D" id="3.30.565.10">
    <property type="entry name" value="Histidine kinase-like ATPase, C-terminal domain"/>
    <property type="match status" value="1"/>
</dbReference>
<feature type="domain" description="Histidine kinase" evidence="6">
    <location>
        <begin position="66"/>
        <end position="157"/>
    </location>
</feature>
<dbReference type="InterPro" id="IPR050482">
    <property type="entry name" value="Sensor_HK_TwoCompSys"/>
</dbReference>
<dbReference type="EMBL" id="JANCLV010000001">
    <property type="protein sequence ID" value="MCP8998132.1"/>
    <property type="molecule type" value="Genomic_DNA"/>
</dbReference>
<keyword evidence="8" id="KW-1185">Reference proteome</keyword>
<evidence type="ECO:0000256" key="2">
    <source>
        <dbReference type="ARBA" id="ARBA00012438"/>
    </source>
</evidence>
<dbReference type="Pfam" id="PF02518">
    <property type="entry name" value="HATPase_c"/>
    <property type="match status" value="1"/>
</dbReference>
<dbReference type="SUPFAM" id="SSF55874">
    <property type="entry name" value="ATPase domain of HSP90 chaperone/DNA topoisomerase II/histidine kinase"/>
    <property type="match status" value="1"/>
</dbReference>
<dbReference type="InterPro" id="IPR004358">
    <property type="entry name" value="Sig_transdc_His_kin-like_C"/>
</dbReference>
<evidence type="ECO:0000259" key="6">
    <source>
        <dbReference type="PROSITE" id="PS50109"/>
    </source>
</evidence>
<name>A0ABT1LI47_9MICC</name>
<reference evidence="7 8" key="1">
    <citation type="submission" date="2022-06" db="EMBL/GenBank/DDBJ databases">
        <title>Pseudarthrobacter sp. strain RMG13 Genome sequencing and assembly.</title>
        <authorList>
            <person name="Kim I."/>
        </authorList>
    </citation>
    <scope>NUCLEOTIDE SEQUENCE [LARGE SCALE GENOMIC DNA]</scope>
    <source>
        <strain evidence="7 8">RMG13</strain>
    </source>
</reference>
<dbReference type="GO" id="GO:0005524">
    <property type="term" value="F:ATP binding"/>
    <property type="evidence" value="ECO:0007669"/>
    <property type="project" value="UniProtKB-KW"/>
</dbReference>
<evidence type="ECO:0000256" key="5">
    <source>
        <dbReference type="ARBA" id="ARBA00023012"/>
    </source>
</evidence>
<gene>
    <name evidence="7" type="ORF">NFC73_00050</name>
</gene>
<evidence type="ECO:0000256" key="4">
    <source>
        <dbReference type="ARBA" id="ARBA00022777"/>
    </source>
</evidence>
<keyword evidence="3" id="KW-0808">Transferase</keyword>
<evidence type="ECO:0000313" key="7">
    <source>
        <dbReference type="EMBL" id="MCP8998132.1"/>
    </source>
</evidence>
<dbReference type="PANTHER" id="PTHR24421:SF10">
    <property type="entry name" value="NITRATE_NITRITE SENSOR PROTEIN NARQ"/>
    <property type="match status" value="1"/>
</dbReference>
<dbReference type="Proteomes" id="UP001524318">
    <property type="component" value="Unassembled WGS sequence"/>
</dbReference>
<dbReference type="SMART" id="SM00387">
    <property type="entry name" value="HATPase_c"/>
    <property type="match status" value="1"/>
</dbReference>
<dbReference type="RefSeq" id="WP_254746539.1">
    <property type="nucleotide sequence ID" value="NZ_JANCLV010000001.1"/>
</dbReference>
<dbReference type="InterPro" id="IPR036890">
    <property type="entry name" value="HATPase_C_sf"/>
</dbReference>
<dbReference type="PRINTS" id="PR00344">
    <property type="entry name" value="BCTRLSENSOR"/>
</dbReference>
<protein>
    <recommendedName>
        <fullName evidence="2">histidine kinase</fullName>
        <ecNumber evidence="2">2.7.13.3</ecNumber>
    </recommendedName>
</protein>
<keyword evidence="7" id="KW-0547">Nucleotide-binding</keyword>
<dbReference type="EC" id="2.7.13.3" evidence="2"/>
<dbReference type="InterPro" id="IPR003594">
    <property type="entry name" value="HATPase_dom"/>
</dbReference>
<accession>A0ABT1LI47</accession>
<comment type="catalytic activity">
    <reaction evidence="1">
        <text>ATP + protein L-histidine = ADP + protein N-phospho-L-histidine.</text>
        <dbReference type="EC" id="2.7.13.3"/>
    </reaction>
</comment>
<evidence type="ECO:0000256" key="1">
    <source>
        <dbReference type="ARBA" id="ARBA00000085"/>
    </source>
</evidence>
<dbReference type="PANTHER" id="PTHR24421">
    <property type="entry name" value="NITRATE/NITRITE SENSOR PROTEIN NARX-RELATED"/>
    <property type="match status" value="1"/>
</dbReference>
<dbReference type="InterPro" id="IPR005467">
    <property type="entry name" value="His_kinase_dom"/>
</dbReference>
<evidence type="ECO:0000256" key="3">
    <source>
        <dbReference type="ARBA" id="ARBA00022679"/>
    </source>
</evidence>
<comment type="caution">
    <text evidence="7">The sequence shown here is derived from an EMBL/GenBank/DDBJ whole genome shotgun (WGS) entry which is preliminary data.</text>
</comment>
<keyword evidence="5" id="KW-0902">Two-component regulatory system</keyword>